<evidence type="ECO:0000313" key="1">
    <source>
        <dbReference type="EMBL" id="MBB5132387.1"/>
    </source>
</evidence>
<sequence>MREDDRWKVLIEELEGSEREWRLTQVTAAGPERAGAVGLAEQMARTYVPRHPWSPRRRHLYRVGEGTWLVEVEGATRDFHFRVTLAEYVETI</sequence>
<keyword evidence="2" id="KW-1185">Reference proteome</keyword>
<accession>A0A840P589</accession>
<evidence type="ECO:0000313" key="2">
    <source>
        <dbReference type="Proteomes" id="UP000578449"/>
    </source>
</evidence>
<comment type="caution">
    <text evidence="1">The sequence shown here is derived from an EMBL/GenBank/DDBJ whole genome shotgun (WGS) entry which is preliminary data.</text>
</comment>
<dbReference type="Proteomes" id="UP000578449">
    <property type="component" value="Unassembled WGS sequence"/>
</dbReference>
<proteinExistence type="predicted"/>
<dbReference type="EMBL" id="JACHGN010000004">
    <property type="protein sequence ID" value="MBB5132387.1"/>
    <property type="molecule type" value="Genomic_DNA"/>
</dbReference>
<reference evidence="1 2" key="1">
    <citation type="submission" date="2020-08" db="EMBL/GenBank/DDBJ databases">
        <title>Genomic Encyclopedia of Type Strains, Phase IV (KMG-IV): sequencing the most valuable type-strain genomes for metagenomic binning, comparative biology and taxonomic classification.</title>
        <authorList>
            <person name="Goeker M."/>
        </authorList>
    </citation>
    <scope>NUCLEOTIDE SEQUENCE [LARGE SCALE GENOMIC DNA]</scope>
    <source>
        <strain evidence="1 2">DSM 45615</strain>
    </source>
</reference>
<dbReference type="AlphaFoldDB" id="A0A840P589"/>
<name>A0A840P589_9ACTN</name>
<protein>
    <submittedName>
        <fullName evidence="1">Uncharacterized protein</fullName>
    </submittedName>
</protein>
<gene>
    <name evidence="1" type="ORF">HNP84_002103</name>
</gene>
<organism evidence="1 2">
    <name type="scientific">Thermocatellispora tengchongensis</name>
    <dbReference type="NCBI Taxonomy" id="1073253"/>
    <lineage>
        <taxon>Bacteria</taxon>
        <taxon>Bacillati</taxon>
        <taxon>Actinomycetota</taxon>
        <taxon>Actinomycetes</taxon>
        <taxon>Streptosporangiales</taxon>
        <taxon>Streptosporangiaceae</taxon>
        <taxon>Thermocatellispora</taxon>
    </lineage>
</organism>
<dbReference type="RefSeq" id="WP_185049301.1">
    <property type="nucleotide sequence ID" value="NZ_BAABIX010000003.1"/>
</dbReference>